<keyword evidence="3" id="KW-1185">Reference proteome</keyword>
<protein>
    <submittedName>
        <fullName evidence="2">Uncharacterized protein</fullName>
    </submittedName>
</protein>
<dbReference type="PANTHER" id="PTHR34223">
    <property type="entry name" value="OS11G0201299 PROTEIN"/>
    <property type="match status" value="1"/>
</dbReference>
<feature type="region of interest" description="Disordered" evidence="1">
    <location>
        <begin position="1"/>
        <end position="30"/>
    </location>
</feature>
<dbReference type="PANTHER" id="PTHR34223:SF65">
    <property type="entry name" value="OS04G0440300 PROTEIN"/>
    <property type="match status" value="1"/>
</dbReference>
<organism evidence="2 3">
    <name type="scientific">Paspalum notatum var. saurae</name>
    <dbReference type="NCBI Taxonomy" id="547442"/>
    <lineage>
        <taxon>Eukaryota</taxon>
        <taxon>Viridiplantae</taxon>
        <taxon>Streptophyta</taxon>
        <taxon>Embryophyta</taxon>
        <taxon>Tracheophyta</taxon>
        <taxon>Spermatophyta</taxon>
        <taxon>Magnoliopsida</taxon>
        <taxon>Liliopsida</taxon>
        <taxon>Poales</taxon>
        <taxon>Poaceae</taxon>
        <taxon>PACMAD clade</taxon>
        <taxon>Panicoideae</taxon>
        <taxon>Andropogonodae</taxon>
        <taxon>Paspaleae</taxon>
        <taxon>Paspalinae</taxon>
        <taxon>Paspalum</taxon>
    </lineage>
</organism>
<evidence type="ECO:0000313" key="3">
    <source>
        <dbReference type="Proteomes" id="UP001341281"/>
    </source>
</evidence>
<reference evidence="2 3" key="1">
    <citation type="submission" date="2024-02" db="EMBL/GenBank/DDBJ databases">
        <title>High-quality chromosome-scale genome assembly of Pensacola bahiagrass (Paspalum notatum Flugge var. saurae).</title>
        <authorList>
            <person name="Vega J.M."/>
            <person name="Podio M."/>
            <person name="Orjuela J."/>
            <person name="Siena L.A."/>
            <person name="Pessino S.C."/>
            <person name="Combes M.C."/>
            <person name="Mariac C."/>
            <person name="Albertini E."/>
            <person name="Pupilli F."/>
            <person name="Ortiz J.P.A."/>
            <person name="Leblanc O."/>
        </authorList>
    </citation>
    <scope>NUCLEOTIDE SEQUENCE [LARGE SCALE GENOMIC DNA]</scope>
    <source>
        <strain evidence="2">R1</strain>
        <tissue evidence="2">Leaf</tissue>
    </source>
</reference>
<proteinExistence type="predicted"/>
<evidence type="ECO:0000256" key="1">
    <source>
        <dbReference type="SAM" id="MobiDB-lite"/>
    </source>
</evidence>
<sequence>MTTAAAGAASDTSDSKSSDSESSDDSSKSSKKHWEHFEDFAVNLMLRSDMALLESFRLDIGKGRGTHRQCQAWGWLRRAIKFSTPAPADRPSSTRSFSSWNLKRLHLCNVLLEKLFAKHVSSVCRALQVILSATHWLSDWVILQ</sequence>
<dbReference type="Proteomes" id="UP001341281">
    <property type="component" value="Chromosome 01"/>
</dbReference>
<dbReference type="AlphaFoldDB" id="A0AAQ3PIQ0"/>
<evidence type="ECO:0000313" key="2">
    <source>
        <dbReference type="EMBL" id="WVZ50630.1"/>
    </source>
</evidence>
<gene>
    <name evidence="2" type="ORF">U9M48_001868</name>
</gene>
<dbReference type="EMBL" id="CP144745">
    <property type="protein sequence ID" value="WVZ50630.1"/>
    <property type="molecule type" value="Genomic_DNA"/>
</dbReference>
<accession>A0AAQ3PIQ0</accession>
<dbReference type="InterPro" id="IPR053197">
    <property type="entry name" value="F-box_SCFL_complex_component"/>
</dbReference>
<name>A0AAQ3PIQ0_PASNO</name>